<dbReference type="GO" id="GO:0034220">
    <property type="term" value="P:monoatomic ion transmembrane transport"/>
    <property type="evidence" value="ECO:0007669"/>
    <property type="project" value="UniProtKB-KW"/>
</dbReference>
<protein>
    <submittedName>
        <fullName evidence="1">Potassium channel tetramerisation domain containing 3</fullName>
    </submittedName>
</protein>
<reference evidence="1 2" key="1">
    <citation type="journal article" date="2010" name="Nature">
        <title>The Ectocarpus genome and the independent evolution of multicellularity in brown algae.</title>
        <authorList>
            <person name="Cock J.M."/>
            <person name="Sterck L."/>
            <person name="Rouze P."/>
            <person name="Scornet D."/>
            <person name="Allen A.E."/>
            <person name="Amoutzias G."/>
            <person name="Anthouard V."/>
            <person name="Artiguenave F."/>
            <person name="Aury J.M."/>
            <person name="Badger J.H."/>
            <person name="Beszteri B."/>
            <person name="Billiau K."/>
            <person name="Bonnet E."/>
            <person name="Bothwell J.H."/>
            <person name="Bowler C."/>
            <person name="Boyen C."/>
            <person name="Brownlee C."/>
            <person name="Carrano C.J."/>
            <person name="Charrier B."/>
            <person name="Cho G.Y."/>
            <person name="Coelho S.M."/>
            <person name="Collen J."/>
            <person name="Corre E."/>
            <person name="Da Silva C."/>
            <person name="Delage L."/>
            <person name="Delaroque N."/>
            <person name="Dittami S.M."/>
            <person name="Doulbeau S."/>
            <person name="Elias M."/>
            <person name="Farnham G."/>
            <person name="Gachon C.M."/>
            <person name="Gschloessl B."/>
            <person name="Heesch S."/>
            <person name="Jabbari K."/>
            <person name="Jubin C."/>
            <person name="Kawai H."/>
            <person name="Kimura K."/>
            <person name="Kloareg B."/>
            <person name="Kupper F.C."/>
            <person name="Lang D."/>
            <person name="Le Bail A."/>
            <person name="Leblanc C."/>
            <person name="Lerouge P."/>
            <person name="Lohr M."/>
            <person name="Lopez P.J."/>
            <person name="Martens C."/>
            <person name="Maumus F."/>
            <person name="Michel G."/>
            <person name="Miranda-Saavedra D."/>
            <person name="Morales J."/>
            <person name="Moreau H."/>
            <person name="Motomura T."/>
            <person name="Nagasato C."/>
            <person name="Napoli C.A."/>
            <person name="Nelson D.R."/>
            <person name="Nyvall-Collen P."/>
            <person name="Peters A.F."/>
            <person name="Pommier C."/>
            <person name="Potin P."/>
            <person name="Poulain J."/>
            <person name="Quesneville H."/>
            <person name="Read B."/>
            <person name="Rensing S.A."/>
            <person name="Ritter A."/>
            <person name="Rousvoal S."/>
            <person name="Samanta M."/>
            <person name="Samson G."/>
            <person name="Schroeder D.C."/>
            <person name="Segurens B."/>
            <person name="Strittmatter M."/>
            <person name="Tonon T."/>
            <person name="Tregear J.W."/>
            <person name="Valentin K."/>
            <person name="von Dassow P."/>
            <person name="Yamagishi T."/>
            <person name="Van de Peer Y."/>
            <person name="Wincker P."/>
        </authorList>
    </citation>
    <scope>NUCLEOTIDE SEQUENCE [LARGE SCALE GENOMIC DNA]</scope>
    <source>
        <strain evidence="2">Ec32 / CCAP1310/4</strain>
    </source>
</reference>
<keyword evidence="1" id="KW-0406">Ion transport</keyword>
<evidence type="ECO:0000313" key="2">
    <source>
        <dbReference type="Proteomes" id="UP000002630"/>
    </source>
</evidence>
<dbReference type="EMBL" id="FN648421">
    <property type="protein sequence ID" value="CBJ31242.1"/>
    <property type="molecule type" value="Genomic_DNA"/>
</dbReference>
<proteinExistence type="predicted"/>
<dbReference type="AlphaFoldDB" id="D7FSV1"/>
<dbReference type="Proteomes" id="UP000002630">
    <property type="component" value="Linkage Group LG33"/>
</dbReference>
<dbReference type="OrthoDB" id="2414723at2759"/>
<keyword evidence="2" id="KW-1185">Reference proteome</keyword>
<dbReference type="InterPro" id="IPR011333">
    <property type="entry name" value="SKP1/BTB/POZ_sf"/>
</dbReference>
<organism evidence="1 2">
    <name type="scientific">Ectocarpus siliculosus</name>
    <name type="common">Brown alga</name>
    <name type="synonym">Conferva siliculosa</name>
    <dbReference type="NCBI Taxonomy" id="2880"/>
    <lineage>
        <taxon>Eukaryota</taxon>
        <taxon>Sar</taxon>
        <taxon>Stramenopiles</taxon>
        <taxon>Ochrophyta</taxon>
        <taxon>PX clade</taxon>
        <taxon>Phaeophyceae</taxon>
        <taxon>Ectocarpales</taxon>
        <taxon>Ectocarpaceae</taxon>
        <taxon>Ectocarpus</taxon>
    </lineage>
</organism>
<keyword evidence="1" id="KW-0407">Ion channel</keyword>
<dbReference type="EMBL" id="FN649758">
    <property type="protein sequence ID" value="CBJ31242.1"/>
    <property type="molecule type" value="Genomic_DNA"/>
</dbReference>
<dbReference type="InParanoid" id="D7FSV1"/>
<keyword evidence="1" id="KW-0813">Transport</keyword>
<dbReference type="Gene3D" id="3.30.710.10">
    <property type="entry name" value="Potassium Channel Kv1.1, Chain A"/>
    <property type="match status" value="1"/>
</dbReference>
<name>D7FSV1_ECTSI</name>
<dbReference type="SUPFAM" id="SSF54695">
    <property type="entry name" value="POZ domain"/>
    <property type="match status" value="1"/>
</dbReference>
<dbReference type="STRING" id="2880.D7FSV1"/>
<evidence type="ECO:0000313" key="1">
    <source>
        <dbReference type="EMBL" id="CBJ31242.1"/>
    </source>
</evidence>
<sequence length="330" mass="36441">MHRHHQANQGKLFSTVRGAHAEQQEAALRLVEADFRTAWEDLEEGWDHFEKHQIEIGIVKSATSCGEENEYGELECCGGELVHVRRGMFEGQPFGDLFKGAWDERVPRDAAGYVVLDESPACVQHLVRMLLASSVEARVDTPSLLGDDIPAHDTAYLEYISHARGLREARAKPKMASAALEALTNVYGPDIASGKKDEVVELSVRGVRMTTLRSTLTACPDSVFTTWFNGNWKPTEKDLDKHGRRMLDCKPAVFAKVLDVLRMKKWAGWAPSEDAGGGGVVAKPVPVAVRPADRACLEELGNKYFPGCERFIMDLVEELPTVPNMGGNKA</sequence>
<gene>
    <name evidence="1" type="ORF">Esi_0240_0031</name>
</gene>
<accession>D7FSV1</accession>